<name>A0A0F8ZD44_9ZZZZ</name>
<sequence>MEQVIYVLTDAIAEAEAFIDYYEGKPEYNDQVTYERGRLRGLKAVMSALDGNLDPLNRLAYPSDFTHEQKDNEMSTDKVKFKVLYDRDLEEYRVVASINGVIDEKQSYYTDDKQDALNTLELMKQGNDPDSKDDNYPPK</sequence>
<gene>
    <name evidence="1" type="ORF">LCGC14_2710060</name>
</gene>
<dbReference type="EMBL" id="LAZR01048525">
    <property type="protein sequence ID" value="KKK91727.1"/>
    <property type="molecule type" value="Genomic_DNA"/>
</dbReference>
<dbReference type="AlphaFoldDB" id="A0A0F8ZD44"/>
<reference evidence="1" key="1">
    <citation type="journal article" date="2015" name="Nature">
        <title>Complex archaea that bridge the gap between prokaryotes and eukaryotes.</title>
        <authorList>
            <person name="Spang A."/>
            <person name="Saw J.H."/>
            <person name="Jorgensen S.L."/>
            <person name="Zaremba-Niedzwiedzka K."/>
            <person name="Martijn J."/>
            <person name="Lind A.E."/>
            <person name="van Eijk R."/>
            <person name="Schleper C."/>
            <person name="Guy L."/>
            <person name="Ettema T.J."/>
        </authorList>
    </citation>
    <scope>NUCLEOTIDE SEQUENCE</scope>
</reference>
<comment type="caution">
    <text evidence="1">The sequence shown here is derived from an EMBL/GenBank/DDBJ whole genome shotgun (WGS) entry which is preliminary data.</text>
</comment>
<accession>A0A0F8ZD44</accession>
<organism evidence="1">
    <name type="scientific">marine sediment metagenome</name>
    <dbReference type="NCBI Taxonomy" id="412755"/>
    <lineage>
        <taxon>unclassified sequences</taxon>
        <taxon>metagenomes</taxon>
        <taxon>ecological metagenomes</taxon>
    </lineage>
</organism>
<protein>
    <submittedName>
        <fullName evidence="1">Uncharacterized protein</fullName>
    </submittedName>
</protein>
<evidence type="ECO:0000313" key="1">
    <source>
        <dbReference type="EMBL" id="KKK91727.1"/>
    </source>
</evidence>
<proteinExistence type="predicted"/>